<protein>
    <submittedName>
        <fullName evidence="2">Uncharacterized protein</fullName>
    </submittedName>
</protein>
<name>A0A8R7V2T9_TRIUA</name>
<evidence type="ECO:0000256" key="1">
    <source>
        <dbReference type="SAM" id="MobiDB-lite"/>
    </source>
</evidence>
<accession>A0A8R7V2T9</accession>
<keyword evidence="3" id="KW-1185">Reference proteome</keyword>
<evidence type="ECO:0000313" key="3">
    <source>
        <dbReference type="Proteomes" id="UP000015106"/>
    </source>
</evidence>
<organism evidence="2 3">
    <name type="scientific">Triticum urartu</name>
    <name type="common">Red wild einkorn</name>
    <name type="synonym">Crithodium urartu</name>
    <dbReference type="NCBI Taxonomy" id="4572"/>
    <lineage>
        <taxon>Eukaryota</taxon>
        <taxon>Viridiplantae</taxon>
        <taxon>Streptophyta</taxon>
        <taxon>Embryophyta</taxon>
        <taxon>Tracheophyta</taxon>
        <taxon>Spermatophyta</taxon>
        <taxon>Magnoliopsida</taxon>
        <taxon>Liliopsida</taxon>
        <taxon>Poales</taxon>
        <taxon>Poaceae</taxon>
        <taxon>BOP clade</taxon>
        <taxon>Pooideae</taxon>
        <taxon>Triticodae</taxon>
        <taxon>Triticeae</taxon>
        <taxon>Triticinae</taxon>
        <taxon>Triticum</taxon>
    </lineage>
</organism>
<proteinExistence type="predicted"/>
<dbReference type="Proteomes" id="UP000015106">
    <property type="component" value="Chromosome 7"/>
</dbReference>
<sequence>MASKWVRPEVSSTPRSGPSARSCHSLFFRSLIYPVSRPRRCTRCSRRRAWPSASAPLASFATSPATQKSGSTRWGGQRECLRTMRRAGATPSTASEPMCRTRPPRSCQESTSSSPAQNEAL</sequence>
<dbReference type="AlphaFoldDB" id="A0A8R7V2T9"/>
<dbReference type="Gramene" id="TuG1812G0700002104.01.T01">
    <property type="protein sequence ID" value="TuG1812G0700002104.01.T01"/>
    <property type="gene ID" value="TuG1812G0700002104.01"/>
</dbReference>
<reference evidence="2" key="3">
    <citation type="submission" date="2022-06" db="UniProtKB">
        <authorList>
            <consortium name="EnsemblPlants"/>
        </authorList>
    </citation>
    <scope>IDENTIFICATION</scope>
</reference>
<reference evidence="3" key="1">
    <citation type="journal article" date="2013" name="Nature">
        <title>Draft genome of the wheat A-genome progenitor Triticum urartu.</title>
        <authorList>
            <person name="Ling H.Q."/>
            <person name="Zhao S."/>
            <person name="Liu D."/>
            <person name="Wang J."/>
            <person name="Sun H."/>
            <person name="Zhang C."/>
            <person name="Fan H."/>
            <person name="Li D."/>
            <person name="Dong L."/>
            <person name="Tao Y."/>
            <person name="Gao C."/>
            <person name="Wu H."/>
            <person name="Li Y."/>
            <person name="Cui Y."/>
            <person name="Guo X."/>
            <person name="Zheng S."/>
            <person name="Wang B."/>
            <person name="Yu K."/>
            <person name="Liang Q."/>
            <person name="Yang W."/>
            <person name="Lou X."/>
            <person name="Chen J."/>
            <person name="Feng M."/>
            <person name="Jian J."/>
            <person name="Zhang X."/>
            <person name="Luo G."/>
            <person name="Jiang Y."/>
            <person name="Liu J."/>
            <person name="Wang Z."/>
            <person name="Sha Y."/>
            <person name="Zhang B."/>
            <person name="Wu H."/>
            <person name="Tang D."/>
            <person name="Shen Q."/>
            <person name="Xue P."/>
            <person name="Zou S."/>
            <person name="Wang X."/>
            <person name="Liu X."/>
            <person name="Wang F."/>
            <person name="Yang Y."/>
            <person name="An X."/>
            <person name="Dong Z."/>
            <person name="Zhang K."/>
            <person name="Zhang X."/>
            <person name="Luo M.C."/>
            <person name="Dvorak J."/>
            <person name="Tong Y."/>
            <person name="Wang J."/>
            <person name="Yang H."/>
            <person name="Li Z."/>
            <person name="Wang D."/>
            <person name="Zhang A."/>
            <person name="Wang J."/>
        </authorList>
    </citation>
    <scope>NUCLEOTIDE SEQUENCE</scope>
    <source>
        <strain evidence="3">cv. G1812</strain>
    </source>
</reference>
<reference evidence="2" key="2">
    <citation type="submission" date="2018-03" db="EMBL/GenBank/DDBJ databases">
        <title>The Triticum urartu genome reveals the dynamic nature of wheat genome evolution.</title>
        <authorList>
            <person name="Ling H."/>
            <person name="Ma B."/>
            <person name="Shi X."/>
            <person name="Liu H."/>
            <person name="Dong L."/>
            <person name="Sun H."/>
            <person name="Cao Y."/>
            <person name="Gao Q."/>
            <person name="Zheng S."/>
            <person name="Li Y."/>
            <person name="Yu Y."/>
            <person name="Du H."/>
            <person name="Qi M."/>
            <person name="Li Y."/>
            <person name="Yu H."/>
            <person name="Cui Y."/>
            <person name="Wang N."/>
            <person name="Chen C."/>
            <person name="Wu H."/>
            <person name="Zhao Y."/>
            <person name="Zhang J."/>
            <person name="Li Y."/>
            <person name="Zhou W."/>
            <person name="Zhang B."/>
            <person name="Hu W."/>
            <person name="Eijk M."/>
            <person name="Tang J."/>
            <person name="Witsenboer H."/>
            <person name="Zhao S."/>
            <person name="Li Z."/>
            <person name="Zhang A."/>
            <person name="Wang D."/>
            <person name="Liang C."/>
        </authorList>
    </citation>
    <scope>NUCLEOTIDE SEQUENCE [LARGE SCALE GENOMIC DNA]</scope>
    <source>
        <strain evidence="2">cv. G1812</strain>
    </source>
</reference>
<feature type="compositionally biased region" description="Polar residues" evidence="1">
    <location>
        <begin position="107"/>
        <end position="121"/>
    </location>
</feature>
<feature type="region of interest" description="Disordered" evidence="1">
    <location>
        <begin position="86"/>
        <end position="121"/>
    </location>
</feature>
<feature type="region of interest" description="Disordered" evidence="1">
    <location>
        <begin position="1"/>
        <end position="21"/>
    </location>
</feature>
<evidence type="ECO:0000313" key="2">
    <source>
        <dbReference type="EnsemblPlants" id="TuG1812G0700002104.01.T01"/>
    </source>
</evidence>
<dbReference type="EnsemblPlants" id="TuG1812G0700002104.01.T01">
    <property type="protein sequence ID" value="TuG1812G0700002104.01.T01"/>
    <property type="gene ID" value="TuG1812G0700002104.01"/>
</dbReference>